<evidence type="ECO:0000256" key="9">
    <source>
        <dbReference type="RuleBase" id="RU365100"/>
    </source>
</evidence>
<comment type="pathway">
    <text evidence="1 9">Cofactor biosynthesis; NAD(+) biosynthesis; nicotinate D-ribonucleotide from nicotinate: step 1/1.</text>
</comment>
<evidence type="ECO:0000256" key="4">
    <source>
        <dbReference type="ARBA" id="ARBA00022553"/>
    </source>
</evidence>
<comment type="similarity">
    <text evidence="2 9">Belongs to the NAPRTase family.</text>
</comment>
<proteinExistence type="inferred from homology"/>
<keyword evidence="7 9" id="KW-0808">Transferase</keyword>
<evidence type="ECO:0000256" key="1">
    <source>
        <dbReference type="ARBA" id="ARBA00004952"/>
    </source>
</evidence>
<evidence type="ECO:0000313" key="14">
    <source>
        <dbReference type="Proteomes" id="UP000553059"/>
    </source>
</evidence>
<feature type="domain" description="Nicotinate/nicotinamide phosphoribosyltransferase" evidence="10">
    <location>
        <begin position="151"/>
        <end position="319"/>
    </location>
</feature>
<dbReference type="CDD" id="cd01570">
    <property type="entry name" value="NAPRTase_A"/>
    <property type="match status" value="1"/>
</dbReference>
<dbReference type="Pfam" id="PF17767">
    <property type="entry name" value="NAPRTase_N"/>
    <property type="match status" value="1"/>
</dbReference>
<dbReference type="PIRSF" id="PIRSF000484">
    <property type="entry name" value="NAPRT"/>
    <property type="match status" value="1"/>
</dbReference>
<evidence type="ECO:0000313" key="13">
    <source>
        <dbReference type="EMBL" id="HHY27755.1"/>
    </source>
</evidence>
<name>A0A7C7D6W7_9FIRM</name>
<feature type="domain" description="Nicotinate phosphoribosyltransferase C-terminal" evidence="12">
    <location>
        <begin position="358"/>
        <end position="463"/>
    </location>
</feature>
<dbReference type="NCBIfam" id="NF009131">
    <property type="entry name" value="PRK12484.1"/>
    <property type="match status" value="1"/>
</dbReference>
<dbReference type="FunFam" id="3.20.20.70:FF:000076">
    <property type="entry name" value="Nicotinate phosphoribosyltransferase"/>
    <property type="match status" value="1"/>
</dbReference>
<dbReference type="EC" id="6.3.4.21" evidence="3 9"/>
<protein>
    <recommendedName>
        <fullName evidence="3 9">Nicotinate phosphoribosyltransferase</fullName>
        <ecNumber evidence="3 9">6.3.4.21</ecNumber>
    </recommendedName>
</protein>
<keyword evidence="5 9" id="KW-0436">Ligase</keyword>
<gene>
    <name evidence="13" type="ORF">GX523_13620</name>
</gene>
<dbReference type="GO" id="GO:0034355">
    <property type="term" value="P:NAD+ biosynthetic process via the salvage pathway"/>
    <property type="evidence" value="ECO:0007669"/>
    <property type="project" value="TreeGrafter"/>
</dbReference>
<comment type="PTM">
    <text evidence="9">Transiently phosphorylated on a His residue during the reaction cycle. Phosphorylation strongly increases the affinity for substrates and increases the rate of nicotinate D-ribonucleotide production. Dephosphorylation regenerates the low-affinity form of the enzyme, leading to product release.</text>
</comment>
<keyword evidence="6 9" id="KW-0662">Pyridine nucleotide biosynthesis</keyword>
<comment type="caution">
    <text evidence="13">The sequence shown here is derived from an EMBL/GenBank/DDBJ whole genome shotgun (WGS) entry which is preliminary data.</text>
</comment>
<dbReference type="InterPro" id="IPR007229">
    <property type="entry name" value="Nic_PRibTrfase-Fam"/>
</dbReference>
<dbReference type="EMBL" id="DUTF01000294">
    <property type="protein sequence ID" value="HHY27755.1"/>
    <property type="molecule type" value="Genomic_DNA"/>
</dbReference>
<evidence type="ECO:0000256" key="8">
    <source>
        <dbReference type="ARBA" id="ARBA00048668"/>
    </source>
</evidence>
<dbReference type="AlphaFoldDB" id="A0A7C7D6W7"/>
<dbReference type="PANTHER" id="PTHR11098:SF1">
    <property type="entry name" value="NICOTINATE PHOSPHORIBOSYLTRANSFERASE"/>
    <property type="match status" value="1"/>
</dbReference>
<dbReference type="PANTHER" id="PTHR11098">
    <property type="entry name" value="NICOTINATE PHOSPHORIBOSYLTRANSFERASE"/>
    <property type="match status" value="1"/>
</dbReference>
<dbReference type="GO" id="GO:0004516">
    <property type="term" value="F:nicotinate phosphoribosyltransferase activity"/>
    <property type="evidence" value="ECO:0007669"/>
    <property type="project" value="UniProtKB-UniRule"/>
</dbReference>
<dbReference type="Gene3D" id="3.20.20.70">
    <property type="entry name" value="Aldolase class I"/>
    <property type="match status" value="1"/>
</dbReference>
<dbReference type="SUPFAM" id="SSF54675">
    <property type="entry name" value="Nicotinate/Quinolinate PRTase N-terminal domain-like"/>
    <property type="match status" value="1"/>
</dbReference>
<dbReference type="Pfam" id="PF04095">
    <property type="entry name" value="NAPRTase"/>
    <property type="match status" value="1"/>
</dbReference>
<comment type="catalytic activity">
    <reaction evidence="8 9">
        <text>5-phospho-alpha-D-ribose 1-diphosphate + nicotinate + ATP + H2O = nicotinate beta-D-ribonucleotide + ADP + phosphate + diphosphate</text>
        <dbReference type="Rhea" id="RHEA:36163"/>
        <dbReference type="ChEBI" id="CHEBI:15377"/>
        <dbReference type="ChEBI" id="CHEBI:30616"/>
        <dbReference type="ChEBI" id="CHEBI:32544"/>
        <dbReference type="ChEBI" id="CHEBI:33019"/>
        <dbReference type="ChEBI" id="CHEBI:43474"/>
        <dbReference type="ChEBI" id="CHEBI:57502"/>
        <dbReference type="ChEBI" id="CHEBI:58017"/>
        <dbReference type="ChEBI" id="CHEBI:456216"/>
        <dbReference type="EC" id="6.3.4.21"/>
    </reaction>
</comment>
<comment type="function">
    <text evidence="9">Catalyzes the first step in the biosynthesis of NAD from nicotinic acid, the ATP-dependent synthesis of beta-nicotinate D-ribonucleotide from nicotinate and 5-phospho-D-ribose 1-phosphate.</text>
</comment>
<dbReference type="InterPro" id="IPR041525">
    <property type="entry name" value="N/Namide_PRibTrfase"/>
</dbReference>
<dbReference type="Gene3D" id="3.20.140.10">
    <property type="entry name" value="nicotinate phosphoribosyltransferase"/>
    <property type="match status" value="1"/>
</dbReference>
<evidence type="ECO:0000256" key="2">
    <source>
        <dbReference type="ARBA" id="ARBA00010897"/>
    </source>
</evidence>
<dbReference type="NCBIfam" id="TIGR01513">
    <property type="entry name" value="NAPRTase_put"/>
    <property type="match status" value="1"/>
</dbReference>
<dbReference type="InterPro" id="IPR040727">
    <property type="entry name" value="NAPRTase_N"/>
</dbReference>
<dbReference type="NCBIfam" id="NF006695">
    <property type="entry name" value="PRK09243.1-2"/>
    <property type="match status" value="1"/>
</dbReference>
<dbReference type="InterPro" id="IPR041619">
    <property type="entry name" value="NAPRTase_C"/>
</dbReference>
<evidence type="ECO:0000259" key="11">
    <source>
        <dbReference type="Pfam" id="PF17767"/>
    </source>
</evidence>
<keyword evidence="4" id="KW-0597">Phosphoprotein</keyword>
<dbReference type="Proteomes" id="UP000553059">
    <property type="component" value="Unassembled WGS sequence"/>
</dbReference>
<evidence type="ECO:0000256" key="5">
    <source>
        <dbReference type="ARBA" id="ARBA00022598"/>
    </source>
</evidence>
<dbReference type="InterPro" id="IPR036068">
    <property type="entry name" value="Nicotinate_pribotase-like_C"/>
</dbReference>
<evidence type="ECO:0000256" key="6">
    <source>
        <dbReference type="ARBA" id="ARBA00022642"/>
    </source>
</evidence>
<evidence type="ECO:0000256" key="3">
    <source>
        <dbReference type="ARBA" id="ARBA00013236"/>
    </source>
</evidence>
<dbReference type="InterPro" id="IPR006405">
    <property type="entry name" value="Nic_PRibTrfase_pncB"/>
</dbReference>
<dbReference type="UniPathway" id="UPA00253">
    <property type="reaction ID" value="UER00457"/>
</dbReference>
<dbReference type="GO" id="GO:0047280">
    <property type="term" value="F:nicotinamide phosphoribosyltransferase activity"/>
    <property type="evidence" value="ECO:0007669"/>
    <property type="project" value="UniProtKB-ARBA"/>
</dbReference>
<evidence type="ECO:0000256" key="7">
    <source>
        <dbReference type="ARBA" id="ARBA00022679"/>
    </source>
</evidence>
<dbReference type="Pfam" id="PF17956">
    <property type="entry name" value="NAPRTase_C"/>
    <property type="match status" value="1"/>
</dbReference>
<dbReference type="GO" id="GO:0005829">
    <property type="term" value="C:cytosol"/>
    <property type="evidence" value="ECO:0007669"/>
    <property type="project" value="TreeGrafter"/>
</dbReference>
<evidence type="ECO:0000259" key="12">
    <source>
        <dbReference type="Pfam" id="PF17956"/>
    </source>
</evidence>
<dbReference type="InterPro" id="IPR013785">
    <property type="entry name" value="Aldolase_TIM"/>
</dbReference>
<reference evidence="13 14" key="1">
    <citation type="journal article" date="2020" name="Biotechnol. Biofuels">
        <title>New insights from the biogas microbiome by comprehensive genome-resolved metagenomics of nearly 1600 species originating from multiple anaerobic digesters.</title>
        <authorList>
            <person name="Campanaro S."/>
            <person name="Treu L."/>
            <person name="Rodriguez-R L.M."/>
            <person name="Kovalovszki A."/>
            <person name="Ziels R.M."/>
            <person name="Maus I."/>
            <person name="Zhu X."/>
            <person name="Kougias P.G."/>
            <person name="Basile A."/>
            <person name="Luo G."/>
            <person name="Schluter A."/>
            <person name="Konstantinidis K.T."/>
            <person name="Angelidaki I."/>
        </authorList>
    </citation>
    <scope>NUCLEOTIDE SEQUENCE [LARGE SCALE GENOMIC DNA]</scope>
    <source>
        <strain evidence="13">AS05jafATM_4</strain>
    </source>
</reference>
<dbReference type="SUPFAM" id="SSF51690">
    <property type="entry name" value="Nicotinate/Quinolinate PRTase C-terminal domain-like"/>
    <property type="match status" value="1"/>
</dbReference>
<evidence type="ECO:0000259" key="10">
    <source>
        <dbReference type="Pfam" id="PF04095"/>
    </source>
</evidence>
<keyword evidence="13" id="KW-0328">Glycosyltransferase</keyword>
<sequence>MQDIALLTDLYQLTMMQGYYQNGYEDKEAVFDLYFRKIPSGGGYAIAAGLEQVVEYIESLRFSPEDIAYLKGLDMFDEEFLKVLKDFRFNGDIDAVPEGTVVFPYEPLVRVKARIFEAQLIETALLNIVNFETLIATKASRVVAAAGGDSVMEFGLRRAQGPDAGILGSRAAFIGGCQFTSNVLAGKRYGIPLSGTQAHSWIQCFPSELEAFRAYARTFPDQCLLLVDTYNVLKSGVPNAIKVGLELEAEGHRFLGIRIDSGDLTYLSREARKMLDEAGLKKARIVASNDLDEHTISAIRAQGAAVDSWGVGTHLITSKDTPALGGVYKLSAEGQNGDFEPRLKVSENISKITNPGVKKIVRFYDRGGKAMADLIALEEEHFEEPLTIFDPIETWKRKTLTDFKTRELLVPVFRGGKRVYELPYLKDIQTYAQHECETLWDEVKRLVNPHRYIVDLSPKLFELRQSLLLEISTKVEEGQTRRGSNILI</sequence>
<organism evidence="13 14">
    <name type="scientific">Desulfitobacterium dehalogenans</name>
    <dbReference type="NCBI Taxonomy" id="36854"/>
    <lineage>
        <taxon>Bacteria</taxon>
        <taxon>Bacillati</taxon>
        <taxon>Bacillota</taxon>
        <taxon>Clostridia</taxon>
        <taxon>Eubacteriales</taxon>
        <taxon>Desulfitobacteriaceae</taxon>
        <taxon>Desulfitobacterium</taxon>
    </lineage>
</organism>
<feature type="domain" description="Nicotinate phosphoribosyltransferase N-terminal" evidence="11">
    <location>
        <begin position="6"/>
        <end position="130"/>
    </location>
</feature>
<accession>A0A7C7D6W7</accession>